<evidence type="ECO:0000256" key="4">
    <source>
        <dbReference type="ARBA" id="ARBA00022989"/>
    </source>
</evidence>
<dbReference type="PANTHER" id="PTHR16932:SF18">
    <property type="entry name" value="INTERFERON, ALPHA-INDUCIBLE PROTEIN 27-LIKE 2"/>
    <property type="match status" value="1"/>
</dbReference>
<dbReference type="AlphaFoldDB" id="A0A8X6X0C2"/>
<dbReference type="InterPro" id="IPR038213">
    <property type="entry name" value="IFI6/IFI27-like_sf"/>
</dbReference>
<evidence type="ECO:0000256" key="5">
    <source>
        <dbReference type="ARBA" id="ARBA00023136"/>
    </source>
</evidence>
<feature type="transmembrane region" description="Helical" evidence="6">
    <location>
        <begin position="71"/>
        <end position="91"/>
    </location>
</feature>
<comment type="caution">
    <text evidence="7">The sequence shown here is derived from an EMBL/GenBank/DDBJ whole genome shotgun (WGS) entry which is preliminary data.</text>
</comment>
<sequence>MLSFWMYILYGVLGGLGVVLLPKICLCCLGFACCGIRKNSCASNCQSGIGDVEAGSLFASTQSAGAGGCPCYITLMMFLLGFAGTIIVLYIESVKGFDPNTGNSTTVDGISRRTLRTCITLPLRFH</sequence>
<reference evidence="7" key="1">
    <citation type="submission" date="2020-08" db="EMBL/GenBank/DDBJ databases">
        <title>Multicomponent nature underlies the extraordinary mechanical properties of spider dragline silk.</title>
        <authorList>
            <person name="Kono N."/>
            <person name="Nakamura H."/>
            <person name="Mori M."/>
            <person name="Yoshida Y."/>
            <person name="Ohtoshi R."/>
            <person name="Malay A.D."/>
            <person name="Moran D.A.P."/>
            <person name="Tomita M."/>
            <person name="Numata K."/>
            <person name="Arakawa K."/>
        </authorList>
    </citation>
    <scope>NUCLEOTIDE SEQUENCE</scope>
</reference>
<evidence type="ECO:0000256" key="1">
    <source>
        <dbReference type="ARBA" id="ARBA00004141"/>
    </source>
</evidence>
<comment type="similarity">
    <text evidence="2">Belongs to the IFI6/IFI27 family.</text>
</comment>
<evidence type="ECO:0000256" key="6">
    <source>
        <dbReference type="SAM" id="Phobius"/>
    </source>
</evidence>
<name>A0A8X6X0C2_9ARAC</name>
<dbReference type="PANTHER" id="PTHR16932">
    <property type="entry name" value="INTERFERON ALPHA-INDUCIBLE PROTEIN 27"/>
    <property type="match status" value="1"/>
</dbReference>
<dbReference type="EMBL" id="BMAV01004289">
    <property type="protein sequence ID" value="GFY44574.1"/>
    <property type="molecule type" value="Genomic_DNA"/>
</dbReference>
<keyword evidence="4 6" id="KW-1133">Transmembrane helix</keyword>
<dbReference type="OrthoDB" id="6427464at2759"/>
<keyword evidence="8" id="KW-1185">Reference proteome</keyword>
<accession>A0A8X6X0C2</accession>
<protein>
    <submittedName>
        <fullName evidence="7">Uncharacterized protein</fullName>
    </submittedName>
</protein>
<keyword evidence="5 6" id="KW-0472">Membrane</keyword>
<comment type="subcellular location">
    <subcellularLocation>
        <location evidence="1">Membrane</location>
        <topology evidence="1">Multi-pass membrane protein</topology>
    </subcellularLocation>
</comment>
<feature type="transmembrane region" description="Helical" evidence="6">
    <location>
        <begin position="6"/>
        <end position="32"/>
    </location>
</feature>
<organism evidence="7 8">
    <name type="scientific">Trichonephila inaurata madagascariensis</name>
    <dbReference type="NCBI Taxonomy" id="2747483"/>
    <lineage>
        <taxon>Eukaryota</taxon>
        <taxon>Metazoa</taxon>
        <taxon>Ecdysozoa</taxon>
        <taxon>Arthropoda</taxon>
        <taxon>Chelicerata</taxon>
        <taxon>Arachnida</taxon>
        <taxon>Araneae</taxon>
        <taxon>Araneomorphae</taxon>
        <taxon>Entelegynae</taxon>
        <taxon>Araneoidea</taxon>
        <taxon>Nephilidae</taxon>
        <taxon>Trichonephila</taxon>
        <taxon>Trichonephila inaurata</taxon>
    </lineage>
</organism>
<evidence type="ECO:0000256" key="2">
    <source>
        <dbReference type="ARBA" id="ARBA00007262"/>
    </source>
</evidence>
<dbReference type="GO" id="GO:0016020">
    <property type="term" value="C:membrane"/>
    <property type="evidence" value="ECO:0007669"/>
    <property type="project" value="UniProtKB-SubCell"/>
</dbReference>
<gene>
    <name evidence="7" type="primary">AVEN_176342_1</name>
    <name evidence="7" type="ORF">TNIN_156891</name>
</gene>
<dbReference type="Proteomes" id="UP000886998">
    <property type="component" value="Unassembled WGS sequence"/>
</dbReference>
<evidence type="ECO:0000313" key="7">
    <source>
        <dbReference type="EMBL" id="GFY44574.1"/>
    </source>
</evidence>
<dbReference type="Gene3D" id="6.10.110.10">
    <property type="match status" value="1"/>
</dbReference>
<evidence type="ECO:0000256" key="3">
    <source>
        <dbReference type="ARBA" id="ARBA00022692"/>
    </source>
</evidence>
<dbReference type="InterPro" id="IPR009311">
    <property type="entry name" value="IFI6/IFI27-like"/>
</dbReference>
<dbReference type="Pfam" id="PF06140">
    <property type="entry name" value="Ifi-6-16"/>
    <property type="match status" value="1"/>
</dbReference>
<evidence type="ECO:0000313" key="8">
    <source>
        <dbReference type="Proteomes" id="UP000886998"/>
    </source>
</evidence>
<proteinExistence type="inferred from homology"/>
<keyword evidence="3 6" id="KW-0812">Transmembrane</keyword>